<reference evidence="1" key="2">
    <citation type="journal article" date="2015" name="Data Brief">
        <title>Shoot transcriptome of the giant reed, Arundo donax.</title>
        <authorList>
            <person name="Barrero R.A."/>
            <person name="Guerrero F.D."/>
            <person name="Moolhuijzen P."/>
            <person name="Goolsby J.A."/>
            <person name="Tidwell J."/>
            <person name="Bellgard S.E."/>
            <person name="Bellgard M.I."/>
        </authorList>
    </citation>
    <scope>NUCLEOTIDE SEQUENCE</scope>
    <source>
        <tissue evidence="1">Shoot tissue taken approximately 20 cm above the soil surface</tissue>
    </source>
</reference>
<dbReference type="EMBL" id="GBRH01233539">
    <property type="protein sequence ID" value="JAD64356.1"/>
    <property type="molecule type" value="Transcribed_RNA"/>
</dbReference>
<organism evidence="1">
    <name type="scientific">Arundo donax</name>
    <name type="common">Giant reed</name>
    <name type="synonym">Donax arundinaceus</name>
    <dbReference type="NCBI Taxonomy" id="35708"/>
    <lineage>
        <taxon>Eukaryota</taxon>
        <taxon>Viridiplantae</taxon>
        <taxon>Streptophyta</taxon>
        <taxon>Embryophyta</taxon>
        <taxon>Tracheophyta</taxon>
        <taxon>Spermatophyta</taxon>
        <taxon>Magnoliopsida</taxon>
        <taxon>Liliopsida</taxon>
        <taxon>Poales</taxon>
        <taxon>Poaceae</taxon>
        <taxon>PACMAD clade</taxon>
        <taxon>Arundinoideae</taxon>
        <taxon>Arundineae</taxon>
        <taxon>Arundo</taxon>
    </lineage>
</organism>
<sequence length="56" mass="5938">MIEVDNVVREFVAGEDMGPELGVLAAVLDILASQLADDVEFVDSDCWVDANVVAGD</sequence>
<accession>A0A0A9BLT8</accession>
<name>A0A0A9BLT8_ARUDO</name>
<protein>
    <submittedName>
        <fullName evidence="1">Uncharacterized protein</fullName>
    </submittedName>
</protein>
<proteinExistence type="predicted"/>
<evidence type="ECO:0000313" key="1">
    <source>
        <dbReference type="EMBL" id="JAD64356.1"/>
    </source>
</evidence>
<dbReference type="AlphaFoldDB" id="A0A0A9BLT8"/>
<reference evidence="1" key="1">
    <citation type="submission" date="2014-09" db="EMBL/GenBank/DDBJ databases">
        <authorList>
            <person name="Magalhaes I.L.F."/>
            <person name="Oliveira U."/>
            <person name="Santos F.R."/>
            <person name="Vidigal T.H.D.A."/>
            <person name="Brescovit A.D."/>
            <person name="Santos A.J."/>
        </authorList>
    </citation>
    <scope>NUCLEOTIDE SEQUENCE</scope>
    <source>
        <tissue evidence="1">Shoot tissue taken approximately 20 cm above the soil surface</tissue>
    </source>
</reference>